<dbReference type="PANTHER" id="PTHR42760">
    <property type="entry name" value="SHORT-CHAIN DEHYDROGENASES/REDUCTASES FAMILY MEMBER"/>
    <property type="match status" value="1"/>
</dbReference>
<comment type="similarity">
    <text evidence="1">Belongs to the short-chain dehydrogenases/reductases (SDR) family.</text>
</comment>
<evidence type="ECO:0000259" key="3">
    <source>
        <dbReference type="SMART" id="SM00822"/>
    </source>
</evidence>
<gene>
    <name evidence="4" type="ORF">A6048_11395</name>
</gene>
<dbReference type="Pfam" id="PF13561">
    <property type="entry name" value="adh_short_C2"/>
    <property type="match status" value="1"/>
</dbReference>
<dbReference type="Gene3D" id="3.40.50.720">
    <property type="entry name" value="NAD(P)-binding Rossmann-like Domain"/>
    <property type="match status" value="1"/>
</dbReference>
<protein>
    <submittedName>
        <fullName evidence="4">Alcohol dehydrogenase</fullName>
    </submittedName>
</protein>
<dbReference type="SUPFAM" id="SSF51735">
    <property type="entry name" value="NAD(P)-binding Rossmann-fold domains"/>
    <property type="match status" value="1"/>
</dbReference>
<dbReference type="RefSeq" id="WP_107746551.1">
    <property type="nucleotide sequence ID" value="NZ_CP015453.1"/>
</dbReference>
<evidence type="ECO:0000256" key="1">
    <source>
        <dbReference type="ARBA" id="ARBA00006484"/>
    </source>
</evidence>
<feature type="domain" description="Ketoreductase" evidence="3">
    <location>
        <begin position="6"/>
        <end position="212"/>
    </location>
</feature>
<dbReference type="EMBL" id="CP015453">
    <property type="protein sequence ID" value="AWH95999.1"/>
    <property type="molecule type" value="Genomic_DNA"/>
</dbReference>
<evidence type="ECO:0000313" key="5">
    <source>
        <dbReference type="Proteomes" id="UP000244903"/>
    </source>
</evidence>
<keyword evidence="5" id="KW-1185">Reference proteome</keyword>
<dbReference type="Proteomes" id="UP000244903">
    <property type="component" value="Chromosome"/>
</dbReference>
<reference evidence="4 5" key="1">
    <citation type="submission" date="2016-04" db="EMBL/GenBank/DDBJ databases">
        <title>Complete genome sequence of the haloalkaliphilic hydrocarbon-degrading bacterium Dietzia psychralcaliphila ILA-1T, isolated from a drain of a fish product-processing plant.</title>
        <authorList>
            <person name="Zhao J."/>
            <person name="Hu B."/>
            <person name="Geng S."/>
            <person name="Nie Y."/>
            <person name="Tang Y."/>
        </authorList>
    </citation>
    <scope>NUCLEOTIDE SEQUENCE [LARGE SCALE GENOMIC DNA]</scope>
    <source>
        <strain evidence="4 5">ILA-1</strain>
    </source>
</reference>
<dbReference type="KEGG" id="dpc:A6048_11395"/>
<organism evidence="4 5">
    <name type="scientific">Dietzia psychralcaliphila</name>
    <dbReference type="NCBI Taxonomy" id="139021"/>
    <lineage>
        <taxon>Bacteria</taxon>
        <taxon>Bacillati</taxon>
        <taxon>Actinomycetota</taxon>
        <taxon>Actinomycetes</taxon>
        <taxon>Mycobacteriales</taxon>
        <taxon>Dietziaceae</taxon>
        <taxon>Dietzia</taxon>
    </lineage>
</organism>
<sequence length="248" mass="26123">MFCDGAVALVTGGSRGIGRAAAKEFARSGVHVLVNYSASAGSAQETVSEIAEAGGTAEAVQCDVTEEDSVRDLFKKIRADHRRLDIAVTSAGVTNDRHLVGMSTRQYRETMSVNMDGTFYVCREAMRMMQARRAGAIVTVSSASGLDGGFPGQTNYAASKGAIIAFTRALALEGARHGIRANAVAPGFVETDMTRAVPAHLRNGYANRIRLGRMGYPEEIANIIAFLASDKASFVTGEVLVANGGGLE</sequence>
<dbReference type="PRINTS" id="PR00081">
    <property type="entry name" value="GDHRDH"/>
</dbReference>
<dbReference type="InterPro" id="IPR036291">
    <property type="entry name" value="NAD(P)-bd_dom_sf"/>
</dbReference>
<dbReference type="GO" id="GO:0016616">
    <property type="term" value="F:oxidoreductase activity, acting on the CH-OH group of donors, NAD or NADP as acceptor"/>
    <property type="evidence" value="ECO:0007669"/>
    <property type="project" value="UniProtKB-ARBA"/>
</dbReference>
<dbReference type="InterPro" id="IPR002347">
    <property type="entry name" value="SDR_fam"/>
</dbReference>
<dbReference type="PANTHER" id="PTHR42760:SF133">
    <property type="entry name" value="3-OXOACYL-[ACYL-CARRIER-PROTEIN] REDUCTASE"/>
    <property type="match status" value="1"/>
</dbReference>
<dbReference type="InterPro" id="IPR020904">
    <property type="entry name" value="Sc_DH/Rdtase_CS"/>
</dbReference>
<keyword evidence="2" id="KW-0560">Oxidoreductase</keyword>
<evidence type="ECO:0000313" key="4">
    <source>
        <dbReference type="EMBL" id="AWH95999.1"/>
    </source>
</evidence>
<dbReference type="InterPro" id="IPR057326">
    <property type="entry name" value="KR_dom"/>
</dbReference>
<dbReference type="PROSITE" id="PS00061">
    <property type="entry name" value="ADH_SHORT"/>
    <property type="match status" value="1"/>
</dbReference>
<dbReference type="NCBIfam" id="NF009466">
    <property type="entry name" value="PRK12826.1-2"/>
    <property type="match status" value="1"/>
</dbReference>
<dbReference type="SMART" id="SM00822">
    <property type="entry name" value="PKS_KR"/>
    <property type="match status" value="1"/>
</dbReference>
<evidence type="ECO:0000256" key="2">
    <source>
        <dbReference type="ARBA" id="ARBA00023002"/>
    </source>
</evidence>
<dbReference type="PRINTS" id="PR00080">
    <property type="entry name" value="SDRFAMILY"/>
</dbReference>
<dbReference type="AlphaFoldDB" id="A0AAD0NQG9"/>
<proteinExistence type="inferred from homology"/>
<name>A0AAD0NQG9_9ACTN</name>
<accession>A0AAD0NQG9</accession>
<dbReference type="FunFam" id="3.40.50.720:FF:000173">
    <property type="entry name" value="3-oxoacyl-[acyl-carrier protein] reductase"/>
    <property type="match status" value="1"/>
</dbReference>